<dbReference type="RefSeq" id="WP_071658118.1">
    <property type="nucleotide sequence ID" value="NZ_MLCF01000125.1"/>
</dbReference>
<dbReference type="OrthoDB" id="511192at2"/>
<dbReference type="Pfam" id="PF14081">
    <property type="entry name" value="DUF4262"/>
    <property type="match status" value="1"/>
</dbReference>
<dbReference type="Proteomes" id="UP000243342">
    <property type="component" value="Unassembled WGS sequence"/>
</dbReference>
<evidence type="ECO:0000313" key="2">
    <source>
        <dbReference type="Proteomes" id="UP000243342"/>
    </source>
</evidence>
<dbReference type="InterPro" id="IPR025358">
    <property type="entry name" value="DUF4262"/>
</dbReference>
<dbReference type="AlphaFoldDB" id="A0A1J7BBE4"/>
<evidence type="ECO:0008006" key="3">
    <source>
        <dbReference type="Google" id="ProtNLM"/>
    </source>
</evidence>
<organism evidence="1 2">
    <name type="scientific">Mangrovactinospora gilvigrisea</name>
    <dbReference type="NCBI Taxonomy" id="1428644"/>
    <lineage>
        <taxon>Bacteria</taxon>
        <taxon>Bacillati</taxon>
        <taxon>Actinomycetota</taxon>
        <taxon>Actinomycetes</taxon>
        <taxon>Kitasatosporales</taxon>
        <taxon>Streptomycetaceae</taxon>
        <taxon>Mangrovactinospora</taxon>
    </lineage>
</organism>
<proteinExistence type="predicted"/>
<sequence>MVDARYLRGIEAAIEEKGYVVQYVGGDYCEQCEECGRVPAEDDAPPFAYTIGLAHWPGRRYELAVAGMDPGCAAAVLGSAADRLVLAGLAPAEGLVLEAAAEGFPLRLRRAGRQEEFTLLPAFFGASAPPPVWQVLAPDRHGRFPGEPRYDGPGDQPLL</sequence>
<dbReference type="EMBL" id="MLCF01000125">
    <property type="protein sequence ID" value="OIV35925.1"/>
    <property type="molecule type" value="Genomic_DNA"/>
</dbReference>
<keyword evidence="2" id="KW-1185">Reference proteome</keyword>
<reference evidence="1 2" key="1">
    <citation type="submission" date="2016-10" db="EMBL/GenBank/DDBJ databases">
        <title>Genome sequence of Streptomyces gilvigriseus MUSC 26.</title>
        <authorList>
            <person name="Lee L.-H."/>
            <person name="Ser H.-L."/>
        </authorList>
    </citation>
    <scope>NUCLEOTIDE SEQUENCE [LARGE SCALE GENOMIC DNA]</scope>
    <source>
        <strain evidence="1 2">MUSC 26</strain>
    </source>
</reference>
<protein>
    <recommendedName>
        <fullName evidence="3">DUF4262 domain-containing protein</fullName>
    </recommendedName>
</protein>
<comment type="caution">
    <text evidence="1">The sequence shown here is derived from an EMBL/GenBank/DDBJ whole genome shotgun (WGS) entry which is preliminary data.</text>
</comment>
<evidence type="ECO:0000313" key="1">
    <source>
        <dbReference type="EMBL" id="OIV35925.1"/>
    </source>
</evidence>
<gene>
    <name evidence="1" type="ORF">BIV57_19015</name>
</gene>
<name>A0A1J7BBE4_9ACTN</name>
<accession>A0A1J7BBE4</accession>